<accession>A0A413N6U4</accession>
<name>A0A413N6U4_BACUN</name>
<reference evidence="1 6" key="2">
    <citation type="submission" date="2019-06" db="EMBL/GenBank/DDBJ databases">
        <title>Complete genome sequence of Bacteroides uniformis NBRC 113350.</title>
        <authorList>
            <person name="Miura T."/>
            <person name="Furukawa M."/>
            <person name="Shimamura M."/>
            <person name="Ohyama Y."/>
            <person name="Yamazoe A."/>
            <person name="Kawasaki H."/>
        </authorList>
    </citation>
    <scope>NUCLEOTIDE SEQUENCE [LARGE SCALE GENOMIC DNA]</scope>
    <source>
        <strain evidence="1 6">NBRC 113350</strain>
    </source>
</reference>
<evidence type="ECO:0000313" key="4">
    <source>
        <dbReference type="Proteomes" id="UP000283684"/>
    </source>
</evidence>
<evidence type="ECO:0000313" key="5">
    <source>
        <dbReference type="Proteomes" id="UP000283766"/>
    </source>
</evidence>
<dbReference type="Proteomes" id="UP000283684">
    <property type="component" value="Unassembled WGS sequence"/>
</dbReference>
<dbReference type="InterPro" id="IPR009414">
    <property type="entry name" value="DUF1064"/>
</dbReference>
<dbReference type="EMBL" id="QSEE01000028">
    <property type="protein sequence ID" value="RGZ44269.1"/>
    <property type="molecule type" value="Genomic_DNA"/>
</dbReference>
<reference evidence="4 5" key="1">
    <citation type="submission" date="2018-08" db="EMBL/GenBank/DDBJ databases">
        <title>A genome reference for cultivated species of the human gut microbiota.</title>
        <authorList>
            <person name="Zou Y."/>
            <person name="Xue W."/>
            <person name="Luo G."/>
        </authorList>
    </citation>
    <scope>NUCLEOTIDE SEQUENCE [LARGE SCALE GENOMIC DNA]</scope>
    <source>
        <strain evidence="3 5">AM18-14LB</strain>
        <strain evidence="2 4">AM50-4</strain>
    </source>
</reference>
<proteinExistence type="predicted"/>
<evidence type="ECO:0000313" key="2">
    <source>
        <dbReference type="EMBL" id="RGZ44269.1"/>
    </source>
</evidence>
<evidence type="ECO:0000313" key="6">
    <source>
        <dbReference type="Proteomes" id="UP000320533"/>
    </source>
</evidence>
<dbReference type="Proteomes" id="UP000320533">
    <property type="component" value="Chromosome"/>
</dbReference>
<organism evidence="2 4">
    <name type="scientific">Bacteroides uniformis</name>
    <dbReference type="NCBI Taxonomy" id="820"/>
    <lineage>
        <taxon>Bacteria</taxon>
        <taxon>Pseudomonadati</taxon>
        <taxon>Bacteroidota</taxon>
        <taxon>Bacteroidia</taxon>
        <taxon>Bacteroidales</taxon>
        <taxon>Bacteroidaceae</taxon>
        <taxon>Bacteroides</taxon>
    </lineage>
</organism>
<dbReference type="AlphaFoldDB" id="A0A413N6U4"/>
<dbReference type="EMBL" id="AP019724">
    <property type="protein sequence ID" value="BBK87864.1"/>
    <property type="molecule type" value="Genomic_DNA"/>
</dbReference>
<evidence type="ECO:0000313" key="1">
    <source>
        <dbReference type="EMBL" id="BBK87864.1"/>
    </source>
</evidence>
<protein>
    <submittedName>
        <fullName evidence="2">DUF1064 domain-containing protein</fullName>
    </submittedName>
</protein>
<dbReference type="Proteomes" id="UP000283766">
    <property type="component" value="Unassembled WGS sequence"/>
</dbReference>
<gene>
    <name evidence="1" type="ORF">Bun01g_22340</name>
    <name evidence="3" type="ORF">DW216_06020</name>
    <name evidence="2" type="ORF">DW988_19255</name>
</gene>
<sequence>MAKYNNIKYGGCDSIREYRRLKELELMQKKGLISGLQKQVPFELIPSQRENPNNPKSKVLERSVKYIADFQYLREKDGVLVVEDAKGMRTKEYIIKRKLMLHVHGIRITEV</sequence>
<dbReference type="KEGG" id="bun:Bun01g_22340"/>
<dbReference type="RefSeq" id="WP_117959348.1">
    <property type="nucleotide sequence ID" value="NZ_AP019724.1"/>
</dbReference>
<dbReference type="Pfam" id="PF06356">
    <property type="entry name" value="DUF1064"/>
    <property type="match status" value="1"/>
</dbReference>
<evidence type="ECO:0000313" key="3">
    <source>
        <dbReference type="EMBL" id="RHH33698.1"/>
    </source>
</evidence>
<dbReference type="EMBL" id="QRJL01000002">
    <property type="protein sequence ID" value="RHH33698.1"/>
    <property type="molecule type" value="Genomic_DNA"/>
</dbReference>